<feature type="compositionally biased region" description="Polar residues" evidence="1">
    <location>
        <begin position="213"/>
        <end position="224"/>
    </location>
</feature>
<feature type="domain" description="INO80 complex subunit E N-terminal" evidence="2">
    <location>
        <begin position="14"/>
        <end position="61"/>
    </location>
</feature>
<keyword evidence="4" id="KW-1185">Reference proteome</keyword>
<dbReference type="PANTHER" id="PTHR21812:SF1">
    <property type="entry name" value="INO80 COMPLEX SUBUNIT E"/>
    <property type="match status" value="1"/>
</dbReference>
<dbReference type="EMBL" id="JBAMIC010004070">
    <property type="protein sequence ID" value="KAK7088097.1"/>
    <property type="molecule type" value="Genomic_DNA"/>
</dbReference>
<gene>
    <name evidence="3" type="ORF">V1264_022059</name>
</gene>
<dbReference type="InterPro" id="IPR056515">
    <property type="entry name" value="INO80E_N"/>
</dbReference>
<proteinExistence type="predicted"/>
<sequence>MMPVPDSYPETDIDYKQKYKALKKRLKLLVYEQECFLEELRKAQRKLLKVAKDRSFLLDRLMQYEKVDDSSDDSDATASSDSDADGHHRDGVPAKRKRVSGHGGGGGHSQASASGEGGSQQATPANIASIILAQQAAAGGSQEGGKKRAKPSSKKSKANASKAGSHATVASLLPSSTVPGQMTREELERHLDAKQNVFGIEKATASLPMDIFSNDNSNHASDPTGNGGTGDDEEEDLVIDIPH</sequence>
<evidence type="ECO:0000259" key="2">
    <source>
        <dbReference type="Pfam" id="PF24237"/>
    </source>
</evidence>
<protein>
    <recommendedName>
        <fullName evidence="2">INO80 complex subunit E N-terminal domain-containing protein</fullName>
    </recommendedName>
</protein>
<feature type="compositionally biased region" description="Acidic residues" evidence="1">
    <location>
        <begin position="230"/>
        <end position="243"/>
    </location>
</feature>
<dbReference type="Pfam" id="PF24237">
    <property type="entry name" value="INO80E"/>
    <property type="match status" value="1"/>
</dbReference>
<feature type="compositionally biased region" description="Basic and acidic residues" evidence="1">
    <location>
        <begin position="84"/>
        <end position="93"/>
    </location>
</feature>
<reference evidence="3 4" key="1">
    <citation type="submission" date="2024-02" db="EMBL/GenBank/DDBJ databases">
        <title>Chromosome-scale genome assembly of the rough periwinkle Littorina saxatilis.</title>
        <authorList>
            <person name="De Jode A."/>
            <person name="Faria R."/>
            <person name="Formenti G."/>
            <person name="Sims Y."/>
            <person name="Smith T.P."/>
            <person name="Tracey A."/>
            <person name="Wood J.M.D."/>
            <person name="Zagrodzka Z.B."/>
            <person name="Johannesson K."/>
            <person name="Butlin R.K."/>
            <person name="Leder E.H."/>
        </authorList>
    </citation>
    <scope>NUCLEOTIDE SEQUENCE [LARGE SCALE GENOMIC DNA]</scope>
    <source>
        <strain evidence="3">Snail1</strain>
        <tissue evidence="3">Muscle</tissue>
    </source>
</reference>
<feature type="region of interest" description="Disordered" evidence="1">
    <location>
        <begin position="67"/>
        <end position="122"/>
    </location>
</feature>
<dbReference type="InterPro" id="IPR026678">
    <property type="entry name" value="INO80E"/>
</dbReference>
<organism evidence="3 4">
    <name type="scientific">Littorina saxatilis</name>
    <dbReference type="NCBI Taxonomy" id="31220"/>
    <lineage>
        <taxon>Eukaryota</taxon>
        <taxon>Metazoa</taxon>
        <taxon>Spiralia</taxon>
        <taxon>Lophotrochozoa</taxon>
        <taxon>Mollusca</taxon>
        <taxon>Gastropoda</taxon>
        <taxon>Caenogastropoda</taxon>
        <taxon>Littorinimorpha</taxon>
        <taxon>Littorinoidea</taxon>
        <taxon>Littorinidae</taxon>
        <taxon>Littorina</taxon>
    </lineage>
</organism>
<name>A0AAN9FX75_9CAEN</name>
<feature type="compositionally biased region" description="Low complexity" evidence="1">
    <location>
        <begin position="109"/>
        <end position="122"/>
    </location>
</feature>
<evidence type="ECO:0000313" key="4">
    <source>
        <dbReference type="Proteomes" id="UP001374579"/>
    </source>
</evidence>
<feature type="compositionally biased region" description="Basic residues" evidence="1">
    <location>
        <begin position="147"/>
        <end position="157"/>
    </location>
</feature>
<dbReference type="PANTHER" id="PTHR21812">
    <property type="entry name" value="INO80 COMPLEX SUBUNIT E"/>
    <property type="match status" value="1"/>
</dbReference>
<evidence type="ECO:0000313" key="3">
    <source>
        <dbReference type="EMBL" id="KAK7088097.1"/>
    </source>
</evidence>
<feature type="region of interest" description="Disordered" evidence="1">
    <location>
        <begin position="210"/>
        <end position="243"/>
    </location>
</feature>
<comment type="caution">
    <text evidence="3">The sequence shown here is derived from an EMBL/GenBank/DDBJ whole genome shotgun (WGS) entry which is preliminary data.</text>
</comment>
<dbReference type="Proteomes" id="UP001374579">
    <property type="component" value="Unassembled WGS sequence"/>
</dbReference>
<dbReference type="AlphaFoldDB" id="A0AAN9FX75"/>
<feature type="region of interest" description="Disordered" evidence="1">
    <location>
        <begin position="138"/>
        <end position="186"/>
    </location>
</feature>
<accession>A0AAN9FX75</accession>
<dbReference type="GO" id="GO:0031011">
    <property type="term" value="C:Ino80 complex"/>
    <property type="evidence" value="ECO:0007669"/>
    <property type="project" value="InterPro"/>
</dbReference>
<feature type="compositionally biased region" description="Low complexity" evidence="1">
    <location>
        <begin position="158"/>
        <end position="167"/>
    </location>
</feature>
<dbReference type="GO" id="GO:0006338">
    <property type="term" value="P:chromatin remodeling"/>
    <property type="evidence" value="ECO:0007669"/>
    <property type="project" value="InterPro"/>
</dbReference>
<evidence type="ECO:0000256" key="1">
    <source>
        <dbReference type="SAM" id="MobiDB-lite"/>
    </source>
</evidence>